<comment type="similarity">
    <text evidence="1 6 7">Belongs to the glutamine synthetase family.</text>
</comment>
<evidence type="ECO:0000259" key="11">
    <source>
        <dbReference type="PROSITE" id="PS51987"/>
    </source>
</evidence>
<evidence type="ECO:0000256" key="8">
    <source>
        <dbReference type="SAM" id="MobiDB-lite"/>
    </source>
</evidence>
<dbReference type="FunFam" id="3.10.20.70:FF:000007">
    <property type="entry name" value="LOW QUALITY PROTEIN: lengsin"/>
    <property type="match status" value="1"/>
</dbReference>
<dbReference type="GO" id="GO:0016020">
    <property type="term" value="C:membrane"/>
    <property type="evidence" value="ECO:0007669"/>
    <property type="project" value="TreeGrafter"/>
</dbReference>
<keyword evidence="13" id="KW-1185">Reference proteome</keyword>
<feature type="domain" description="GS catalytic" evidence="11">
    <location>
        <begin position="261"/>
        <end position="586"/>
    </location>
</feature>
<evidence type="ECO:0000256" key="4">
    <source>
        <dbReference type="ARBA" id="ARBA00039404"/>
    </source>
</evidence>
<feature type="domain" description="GS beta-grasp" evidence="10">
    <location>
        <begin position="160"/>
        <end position="254"/>
    </location>
</feature>
<dbReference type="EMBL" id="JAOTOJ010000001">
    <property type="protein sequence ID" value="KAK9411341.1"/>
    <property type="molecule type" value="Genomic_DNA"/>
</dbReference>
<gene>
    <name evidence="12" type="ORF">NXF25_002516</name>
</gene>
<dbReference type="Pfam" id="PF00120">
    <property type="entry name" value="Gln-synt_C"/>
    <property type="match status" value="1"/>
</dbReference>
<comment type="subunit">
    <text evidence="3">Dodecamer. Interacts with BFSP2 and VIM.</text>
</comment>
<evidence type="ECO:0000256" key="5">
    <source>
        <dbReference type="ARBA" id="ARBA00042675"/>
    </source>
</evidence>
<accession>A0AAW1CAY8</accession>
<sequence>MPLLYLIAFPGSTTACRTTSAGADHEETDGNRMCGLSSKQRNKISGTQLSAAEHETMEASLGANSFNQGIWEPYVDKPPQFQEAGGIDQKVPNVHMHGSGQGGKPQLGYNSAGLEKQPSKGDDLEQAIGSQRTPFPKVVKAPPTNFEPTSEHIEEQMARDNVHFVRFETIDIHGVSRSKSIPSRFFRTKAIHGVAMPKGYLELTLNLRDREPGHVPTSSFNCDIILRPDLSTFRILPWAEQTARVICDPFMVMGNPLLTSPRHIAKQQLSQLRDNGFALYSAFTYEFCVYGIAEIVNSKTISFPAATLLSNHDQSFIQELMDGMYHAGANIESFSSSAGPGQMEISFHPEFGLGAADSAFTFRTGIKEVAKKYNYIASFFTEDGSYNSGILTHSLWDSSRQYNLFALGSGAPELTEIGKNWLAGLLMHSAALSCLMAPTVTCRKCYSGCSKGSKEAVIAKGAWNDNSCAFNIQNHSDKGTWIENQLGSATANPYLVLSATIAAGLDGVKKKLTFQEASGKIQSSTLTKAGLIPLKLEDALVALQEDECIREALGDYFVQYFVNIKQYEVETEEMDAERNKFLEYFI</sequence>
<dbReference type="InterPro" id="IPR036651">
    <property type="entry name" value="Gln_synt_N_sf"/>
</dbReference>
<dbReference type="Gene3D" id="3.10.20.70">
    <property type="entry name" value="Glutamine synthetase, N-terminal domain"/>
    <property type="match status" value="1"/>
</dbReference>
<proteinExistence type="inferred from homology"/>
<dbReference type="PANTHER" id="PTHR43407:SF1">
    <property type="entry name" value="LENGSIN"/>
    <property type="match status" value="1"/>
</dbReference>
<dbReference type="Gene3D" id="3.30.590.10">
    <property type="entry name" value="Glutamine synthetase/guanido kinase, catalytic domain"/>
    <property type="match status" value="1"/>
</dbReference>
<dbReference type="Proteomes" id="UP001474421">
    <property type="component" value="Unassembled WGS sequence"/>
</dbReference>
<feature type="signal peptide" evidence="9">
    <location>
        <begin position="1"/>
        <end position="15"/>
    </location>
</feature>
<dbReference type="InterPro" id="IPR008147">
    <property type="entry name" value="Gln_synt_N"/>
</dbReference>
<feature type="chain" id="PRO_5043587073" description="Lengsin" evidence="9">
    <location>
        <begin position="16"/>
        <end position="586"/>
    </location>
</feature>
<comment type="caution">
    <text evidence="12">The sequence shown here is derived from an EMBL/GenBank/DDBJ whole genome shotgun (WGS) entry which is preliminary data.</text>
</comment>
<comment type="function">
    <text evidence="2">May act as a component of the cytoskeleton or as a chaperone for the reorganization of intermediate filament proteins during terminal differentiation in the lens. Does not seem to have enzymatic activity.</text>
</comment>
<dbReference type="FunFam" id="3.30.590.10:FF:000009">
    <property type="entry name" value="Lengsin, lens protein with glutamine synthetase domain"/>
    <property type="match status" value="1"/>
</dbReference>
<evidence type="ECO:0000256" key="9">
    <source>
        <dbReference type="SAM" id="SignalP"/>
    </source>
</evidence>
<dbReference type="AlphaFoldDB" id="A0AAW1CAY8"/>
<organism evidence="12 13">
    <name type="scientific">Crotalus adamanteus</name>
    <name type="common">Eastern diamondback rattlesnake</name>
    <dbReference type="NCBI Taxonomy" id="8729"/>
    <lineage>
        <taxon>Eukaryota</taxon>
        <taxon>Metazoa</taxon>
        <taxon>Chordata</taxon>
        <taxon>Craniata</taxon>
        <taxon>Vertebrata</taxon>
        <taxon>Euteleostomi</taxon>
        <taxon>Lepidosauria</taxon>
        <taxon>Squamata</taxon>
        <taxon>Bifurcata</taxon>
        <taxon>Unidentata</taxon>
        <taxon>Episquamata</taxon>
        <taxon>Toxicofera</taxon>
        <taxon>Serpentes</taxon>
        <taxon>Colubroidea</taxon>
        <taxon>Viperidae</taxon>
        <taxon>Crotalinae</taxon>
        <taxon>Crotalus</taxon>
    </lineage>
</organism>
<protein>
    <recommendedName>
        <fullName evidence="4">Lengsin</fullName>
    </recommendedName>
    <alternativeName>
        <fullName evidence="5">Glutamate-ammonia ligase domain-containing protein 1</fullName>
    </alternativeName>
</protein>
<dbReference type="SUPFAM" id="SSF55931">
    <property type="entry name" value="Glutamine synthetase/guanido kinase"/>
    <property type="match status" value="1"/>
</dbReference>
<dbReference type="PROSITE" id="PS51986">
    <property type="entry name" value="GS_BETA_GRASP"/>
    <property type="match status" value="1"/>
</dbReference>
<dbReference type="GO" id="GO:0004356">
    <property type="term" value="F:glutamine synthetase activity"/>
    <property type="evidence" value="ECO:0007669"/>
    <property type="project" value="InterPro"/>
</dbReference>
<reference evidence="12 13" key="1">
    <citation type="journal article" date="2024" name="Proc. Natl. Acad. Sci. U.S.A.">
        <title>The genetic regulatory architecture and epigenomic basis for age-related changes in rattlesnake venom.</title>
        <authorList>
            <person name="Hogan M.P."/>
            <person name="Holding M.L."/>
            <person name="Nystrom G.S."/>
            <person name="Colston T.J."/>
            <person name="Bartlett D.A."/>
            <person name="Mason A.J."/>
            <person name="Ellsworth S.A."/>
            <person name="Rautsaw R.M."/>
            <person name="Lawrence K.C."/>
            <person name="Strickland J.L."/>
            <person name="He B."/>
            <person name="Fraser P."/>
            <person name="Margres M.J."/>
            <person name="Gilbert D.M."/>
            <person name="Gibbs H.L."/>
            <person name="Parkinson C.L."/>
            <person name="Rokyta D.R."/>
        </authorList>
    </citation>
    <scope>NUCLEOTIDE SEQUENCE [LARGE SCALE GENOMIC DNA]</scope>
    <source>
        <strain evidence="12">DRR0105</strain>
    </source>
</reference>
<keyword evidence="9" id="KW-0732">Signal</keyword>
<dbReference type="GO" id="GO:0006542">
    <property type="term" value="P:glutamine biosynthetic process"/>
    <property type="evidence" value="ECO:0007669"/>
    <property type="project" value="InterPro"/>
</dbReference>
<dbReference type="InterPro" id="IPR008146">
    <property type="entry name" value="Gln_synth_cat_dom"/>
</dbReference>
<evidence type="ECO:0000256" key="7">
    <source>
        <dbReference type="RuleBase" id="RU000384"/>
    </source>
</evidence>
<name>A0AAW1CAY8_CROAD</name>
<evidence type="ECO:0000256" key="2">
    <source>
        <dbReference type="ARBA" id="ARBA00037583"/>
    </source>
</evidence>
<dbReference type="PANTHER" id="PTHR43407">
    <property type="entry name" value="GLUTAMINE SYNTHETASE"/>
    <property type="match status" value="1"/>
</dbReference>
<dbReference type="InterPro" id="IPR014746">
    <property type="entry name" value="Gln_synth/guanido_kin_cat_dom"/>
</dbReference>
<evidence type="ECO:0000259" key="10">
    <source>
        <dbReference type="PROSITE" id="PS51986"/>
    </source>
</evidence>
<evidence type="ECO:0000256" key="1">
    <source>
        <dbReference type="ARBA" id="ARBA00009897"/>
    </source>
</evidence>
<dbReference type="PROSITE" id="PS51987">
    <property type="entry name" value="GS_CATALYTIC"/>
    <property type="match status" value="1"/>
</dbReference>
<evidence type="ECO:0000256" key="3">
    <source>
        <dbReference type="ARBA" id="ARBA00038790"/>
    </source>
</evidence>
<dbReference type="SMART" id="SM01230">
    <property type="entry name" value="Gln-synt_C"/>
    <property type="match status" value="1"/>
</dbReference>
<evidence type="ECO:0000313" key="13">
    <source>
        <dbReference type="Proteomes" id="UP001474421"/>
    </source>
</evidence>
<dbReference type="GO" id="GO:0005737">
    <property type="term" value="C:cytoplasm"/>
    <property type="evidence" value="ECO:0007669"/>
    <property type="project" value="TreeGrafter"/>
</dbReference>
<feature type="region of interest" description="Disordered" evidence="8">
    <location>
        <begin position="93"/>
        <end position="124"/>
    </location>
</feature>
<evidence type="ECO:0000313" key="12">
    <source>
        <dbReference type="EMBL" id="KAK9411341.1"/>
    </source>
</evidence>
<dbReference type="SUPFAM" id="SSF54368">
    <property type="entry name" value="Glutamine synthetase, N-terminal domain"/>
    <property type="match status" value="1"/>
</dbReference>
<evidence type="ECO:0000256" key="6">
    <source>
        <dbReference type="PROSITE-ProRule" id="PRU01330"/>
    </source>
</evidence>